<accession>A0A5P2HE47</accession>
<keyword evidence="4" id="KW-0472">Membrane</keyword>
<reference evidence="9 10" key="1">
    <citation type="submission" date="2019-09" db="EMBL/GenBank/DDBJ databases">
        <title>FDA dAtabase for Regulatory Grade micrObial Sequences (FDA-ARGOS): Supporting development and validation of Infectious Disease Dx tests.</title>
        <authorList>
            <person name="Sciortino C."/>
            <person name="Tallon L."/>
            <person name="Sadzewicz L."/>
            <person name="Vavikolanu K."/>
            <person name="Mehta A."/>
            <person name="Aluvathingal J."/>
            <person name="Nadendla S."/>
            <person name="Nandy P."/>
            <person name="Geyer C."/>
            <person name="Yan Y."/>
            <person name="Sichtig H."/>
        </authorList>
    </citation>
    <scope>NUCLEOTIDE SEQUENCE [LARGE SCALE GENOMIC DNA]</scope>
    <source>
        <strain evidence="9 10">FDAARGOS_664</strain>
    </source>
</reference>
<dbReference type="SUPFAM" id="SSF52540">
    <property type="entry name" value="P-loop containing nucleoside triphosphate hydrolases"/>
    <property type="match status" value="1"/>
</dbReference>
<dbReference type="OrthoDB" id="9776369at2"/>
<keyword evidence="6 9" id="KW-0067">ATP-binding</keyword>
<evidence type="ECO:0000256" key="1">
    <source>
        <dbReference type="ARBA" id="ARBA00005417"/>
    </source>
</evidence>
<keyword evidence="5" id="KW-0547">Nucleotide-binding</keyword>
<evidence type="ECO:0000256" key="5">
    <source>
        <dbReference type="ARBA" id="ARBA00022741"/>
    </source>
</evidence>
<gene>
    <name evidence="9" type="ORF">FOB72_28460</name>
</gene>
<dbReference type="InterPro" id="IPR027417">
    <property type="entry name" value="P-loop_NTPase"/>
</dbReference>
<dbReference type="PANTHER" id="PTHR43820">
    <property type="entry name" value="HIGH-AFFINITY BRANCHED-CHAIN AMINO ACID TRANSPORT ATP-BINDING PROTEIN LIVF"/>
    <property type="match status" value="1"/>
</dbReference>
<sequence length="239" mass="25883">MIEVNNVVAGYTPEVDILRGMTLHANHAEIVTLLGPNGCGKSTLLKTVAGFLLPRTGSVTIDGKDVSREPVHHKVRHGGVGFVPQTDNVFSALSVRENLLIGGQFLPEREVRARVDELCELYPVLRRKLNAPAASMSGGERQILALARALMPRPRLLLLDEPSAGLSPKVLLEVFEAIRHVRAKEEVTILMVEQNAMEALRISDRAYVLSLGAVALTGDAGALMADPKVRELYLGGRAD</sequence>
<dbReference type="GO" id="GO:0015658">
    <property type="term" value="F:branched-chain amino acid transmembrane transporter activity"/>
    <property type="evidence" value="ECO:0007669"/>
    <property type="project" value="TreeGrafter"/>
</dbReference>
<feature type="domain" description="ABC transporter" evidence="8">
    <location>
        <begin position="2"/>
        <end position="236"/>
    </location>
</feature>
<evidence type="ECO:0000313" key="10">
    <source>
        <dbReference type="Proteomes" id="UP000322822"/>
    </source>
</evidence>
<organism evidence="9 10">
    <name type="scientific">Cupriavidus pauculus</name>
    <dbReference type="NCBI Taxonomy" id="82633"/>
    <lineage>
        <taxon>Bacteria</taxon>
        <taxon>Pseudomonadati</taxon>
        <taxon>Pseudomonadota</taxon>
        <taxon>Betaproteobacteria</taxon>
        <taxon>Burkholderiales</taxon>
        <taxon>Burkholderiaceae</taxon>
        <taxon>Cupriavidus</taxon>
    </lineage>
</organism>
<comment type="similarity">
    <text evidence="1">Belongs to the ABC transporter superfamily.</text>
</comment>
<dbReference type="CDD" id="cd03224">
    <property type="entry name" value="ABC_TM1139_LivF_branched"/>
    <property type="match status" value="1"/>
</dbReference>
<keyword evidence="2" id="KW-0813">Transport</keyword>
<dbReference type="RefSeq" id="WP_150376482.1">
    <property type="nucleotide sequence ID" value="NZ_CP044067.1"/>
</dbReference>
<dbReference type="Proteomes" id="UP000322822">
    <property type="component" value="Chromosome 2"/>
</dbReference>
<keyword evidence="3" id="KW-1003">Cell membrane</keyword>
<dbReference type="EMBL" id="CP044067">
    <property type="protein sequence ID" value="QET05884.1"/>
    <property type="molecule type" value="Genomic_DNA"/>
</dbReference>
<evidence type="ECO:0000256" key="7">
    <source>
        <dbReference type="ARBA" id="ARBA00022970"/>
    </source>
</evidence>
<keyword evidence="4" id="KW-0997">Cell inner membrane</keyword>
<keyword evidence="7" id="KW-0029">Amino-acid transport</keyword>
<evidence type="ECO:0000256" key="2">
    <source>
        <dbReference type="ARBA" id="ARBA00022448"/>
    </source>
</evidence>
<dbReference type="AlphaFoldDB" id="A0A5P2HE47"/>
<evidence type="ECO:0000256" key="4">
    <source>
        <dbReference type="ARBA" id="ARBA00022519"/>
    </source>
</evidence>
<dbReference type="InterPro" id="IPR003593">
    <property type="entry name" value="AAA+_ATPase"/>
</dbReference>
<evidence type="ECO:0000256" key="6">
    <source>
        <dbReference type="ARBA" id="ARBA00022840"/>
    </source>
</evidence>
<dbReference type="GO" id="GO:0015807">
    <property type="term" value="P:L-amino acid transport"/>
    <property type="evidence" value="ECO:0007669"/>
    <property type="project" value="TreeGrafter"/>
</dbReference>
<evidence type="ECO:0000256" key="3">
    <source>
        <dbReference type="ARBA" id="ARBA00022475"/>
    </source>
</evidence>
<protein>
    <submittedName>
        <fullName evidence="9">ABC transporter ATP-binding protein</fullName>
    </submittedName>
</protein>
<dbReference type="Pfam" id="PF00005">
    <property type="entry name" value="ABC_tran"/>
    <property type="match status" value="1"/>
</dbReference>
<dbReference type="GO" id="GO:0016887">
    <property type="term" value="F:ATP hydrolysis activity"/>
    <property type="evidence" value="ECO:0007669"/>
    <property type="project" value="InterPro"/>
</dbReference>
<dbReference type="GO" id="GO:0005524">
    <property type="term" value="F:ATP binding"/>
    <property type="evidence" value="ECO:0007669"/>
    <property type="project" value="UniProtKB-KW"/>
</dbReference>
<dbReference type="InterPro" id="IPR052156">
    <property type="entry name" value="BCAA_Transport_ATP-bd_LivF"/>
</dbReference>
<dbReference type="PANTHER" id="PTHR43820:SF4">
    <property type="entry name" value="HIGH-AFFINITY BRANCHED-CHAIN AMINO ACID TRANSPORT ATP-BINDING PROTEIN LIVF"/>
    <property type="match status" value="1"/>
</dbReference>
<dbReference type="Gene3D" id="3.40.50.300">
    <property type="entry name" value="P-loop containing nucleotide triphosphate hydrolases"/>
    <property type="match status" value="1"/>
</dbReference>
<dbReference type="PROSITE" id="PS50893">
    <property type="entry name" value="ABC_TRANSPORTER_2"/>
    <property type="match status" value="1"/>
</dbReference>
<dbReference type="InterPro" id="IPR003439">
    <property type="entry name" value="ABC_transporter-like_ATP-bd"/>
</dbReference>
<proteinExistence type="inferred from homology"/>
<evidence type="ECO:0000259" key="8">
    <source>
        <dbReference type="PROSITE" id="PS50893"/>
    </source>
</evidence>
<name>A0A5P2HE47_9BURK</name>
<evidence type="ECO:0000313" key="9">
    <source>
        <dbReference type="EMBL" id="QET05884.1"/>
    </source>
</evidence>
<dbReference type="SMART" id="SM00382">
    <property type="entry name" value="AAA"/>
    <property type="match status" value="1"/>
</dbReference>